<evidence type="ECO:0000256" key="7">
    <source>
        <dbReference type="ARBA" id="ARBA00022989"/>
    </source>
</evidence>
<dbReference type="GO" id="GO:0015031">
    <property type="term" value="P:protein transport"/>
    <property type="evidence" value="ECO:0007669"/>
    <property type="project" value="UniProtKB-KW"/>
</dbReference>
<comment type="similarity">
    <text evidence="2">Belongs to the YajC family.</text>
</comment>
<keyword evidence="9" id="KW-0472">Membrane</keyword>
<gene>
    <name evidence="11" type="primary">yajC</name>
    <name evidence="11" type="ORF">HC352_03905</name>
</gene>
<evidence type="ECO:0000313" key="12">
    <source>
        <dbReference type="Proteomes" id="UP000502298"/>
    </source>
</evidence>
<dbReference type="NCBIfam" id="TIGR00739">
    <property type="entry name" value="yajC"/>
    <property type="match status" value="1"/>
</dbReference>
<dbReference type="SMART" id="SM01323">
    <property type="entry name" value="YajC"/>
    <property type="match status" value="1"/>
</dbReference>
<keyword evidence="7" id="KW-1133">Transmembrane helix</keyword>
<evidence type="ECO:0000256" key="4">
    <source>
        <dbReference type="ARBA" id="ARBA00022475"/>
    </source>
</evidence>
<feature type="compositionally biased region" description="Low complexity" evidence="10">
    <location>
        <begin position="116"/>
        <end position="125"/>
    </location>
</feature>
<dbReference type="Proteomes" id="UP000502298">
    <property type="component" value="Chromosome"/>
</dbReference>
<organism evidence="11 12">
    <name type="scientific">Arcanobacterium buesumense</name>
    <dbReference type="NCBI Taxonomy" id="2722751"/>
    <lineage>
        <taxon>Bacteria</taxon>
        <taxon>Bacillati</taxon>
        <taxon>Actinomycetota</taxon>
        <taxon>Actinomycetes</taxon>
        <taxon>Actinomycetales</taxon>
        <taxon>Actinomycetaceae</taxon>
        <taxon>Arcanobacterium</taxon>
    </lineage>
</organism>
<evidence type="ECO:0000256" key="2">
    <source>
        <dbReference type="ARBA" id="ARBA00006742"/>
    </source>
</evidence>
<evidence type="ECO:0000256" key="3">
    <source>
        <dbReference type="ARBA" id="ARBA00022448"/>
    </source>
</evidence>
<keyword evidence="3" id="KW-0813">Transport</keyword>
<evidence type="ECO:0000256" key="5">
    <source>
        <dbReference type="ARBA" id="ARBA00022692"/>
    </source>
</evidence>
<keyword evidence="6" id="KW-0653">Protein transport</keyword>
<evidence type="ECO:0000313" key="11">
    <source>
        <dbReference type="EMBL" id="QJC21731.1"/>
    </source>
</evidence>
<dbReference type="RefSeq" id="WP_168917671.1">
    <property type="nucleotide sequence ID" value="NZ_CP050804.1"/>
</dbReference>
<evidence type="ECO:0000256" key="9">
    <source>
        <dbReference type="ARBA" id="ARBA00023136"/>
    </source>
</evidence>
<dbReference type="EMBL" id="CP050804">
    <property type="protein sequence ID" value="QJC21731.1"/>
    <property type="molecule type" value="Genomic_DNA"/>
</dbReference>
<keyword evidence="4" id="KW-1003">Cell membrane</keyword>
<name>A0A6H2EL68_9ACTO</name>
<reference evidence="11 12" key="1">
    <citation type="submission" date="2020-03" db="EMBL/GenBank/DDBJ databases">
        <title>Complete genome of Arcanobacterium buesumensis sp. nov. strain 2701.</title>
        <authorList>
            <person name="Borowiak M."/>
            <person name="Alssahen M."/>
            <person name="Laemmler C."/>
            <person name="Malorny B."/>
            <person name="Hassan A."/>
            <person name="Prenger-Berninghoff E."/>
            <person name="Ploetz M."/>
            <person name="Abdulmawjood A."/>
        </authorList>
    </citation>
    <scope>NUCLEOTIDE SEQUENCE [LARGE SCALE GENOMIC DNA]</scope>
    <source>
        <strain evidence="11 12">2701</strain>
    </source>
</reference>
<comment type="subcellular location">
    <subcellularLocation>
        <location evidence="1">Cell membrane</location>
        <topology evidence="1">Single-pass membrane protein</topology>
    </subcellularLocation>
</comment>
<keyword evidence="12" id="KW-1185">Reference proteome</keyword>
<dbReference type="Pfam" id="PF02699">
    <property type="entry name" value="YajC"/>
    <property type="match status" value="1"/>
</dbReference>
<proteinExistence type="inferred from homology"/>
<accession>A0A6H2EL68</accession>
<feature type="region of interest" description="Disordered" evidence="10">
    <location>
        <begin position="87"/>
        <end position="125"/>
    </location>
</feature>
<evidence type="ECO:0000256" key="8">
    <source>
        <dbReference type="ARBA" id="ARBA00023010"/>
    </source>
</evidence>
<keyword evidence="5" id="KW-0812">Transmembrane</keyword>
<evidence type="ECO:0000256" key="10">
    <source>
        <dbReference type="SAM" id="MobiDB-lite"/>
    </source>
</evidence>
<sequence length="125" mass="14037">MKFVIIILMMLVFMFMMRRTALKTQQKQKEMRDEAITIGNNVVTSSGFFGRIVDIDGDAVTLESPSGDETVWMRSAIMSQMDIPLAVEDEDETYDTESETDVDIDTDSVFDDGSDSSDNQGSAWK</sequence>
<evidence type="ECO:0000256" key="6">
    <source>
        <dbReference type="ARBA" id="ARBA00022927"/>
    </source>
</evidence>
<dbReference type="KEGG" id="arca:HC352_03905"/>
<feature type="compositionally biased region" description="Acidic residues" evidence="10">
    <location>
        <begin position="87"/>
        <end position="115"/>
    </location>
</feature>
<dbReference type="AlphaFoldDB" id="A0A6H2EL68"/>
<dbReference type="PANTHER" id="PTHR33909">
    <property type="entry name" value="SEC TRANSLOCON ACCESSORY COMPLEX SUBUNIT YAJC"/>
    <property type="match status" value="1"/>
</dbReference>
<dbReference type="InterPro" id="IPR003849">
    <property type="entry name" value="Preprotein_translocase_YajC"/>
</dbReference>
<evidence type="ECO:0000256" key="1">
    <source>
        <dbReference type="ARBA" id="ARBA00004162"/>
    </source>
</evidence>
<dbReference type="GO" id="GO:0005886">
    <property type="term" value="C:plasma membrane"/>
    <property type="evidence" value="ECO:0007669"/>
    <property type="project" value="UniProtKB-SubCell"/>
</dbReference>
<protein>
    <submittedName>
        <fullName evidence="11">Preprotein translocase subunit YajC</fullName>
    </submittedName>
</protein>
<keyword evidence="8" id="KW-0811">Translocation</keyword>
<dbReference type="PANTHER" id="PTHR33909:SF1">
    <property type="entry name" value="SEC TRANSLOCON ACCESSORY COMPLEX SUBUNIT YAJC"/>
    <property type="match status" value="1"/>
</dbReference>